<keyword evidence="2 7" id="KW-0808">Transferase</keyword>
<dbReference type="InterPro" id="IPR004046">
    <property type="entry name" value="GST_C"/>
</dbReference>
<evidence type="ECO:0000313" key="8">
    <source>
        <dbReference type="Proteomes" id="UP001341840"/>
    </source>
</evidence>
<dbReference type="InterPro" id="IPR036282">
    <property type="entry name" value="Glutathione-S-Trfase_C_sf"/>
</dbReference>
<organism evidence="7 8">
    <name type="scientific">Stylosanthes scabra</name>
    <dbReference type="NCBI Taxonomy" id="79078"/>
    <lineage>
        <taxon>Eukaryota</taxon>
        <taxon>Viridiplantae</taxon>
        <taxon>Streptophyta</taxon>
        <taxon>Embryophyta</taxon>
        <taxon>Tracheophyta</taxon>
        <taxon>Spermatophyta</taxon>
        <taxon>Magnoliopsida</taxon>
        <taxon>eudicotyledons</taxon>
        <taxon>Gunneridae</taxon>
        <taxon>Pentapetalae</taxon>
        <taxon>rosids</taxon>
        <taxon>fabids</taxon>
        <taxon>Fabales</taxon>
        <taxon>Fabaceae</taxon>
        <taxon>Papilionoideae</taxon>
        <taxon>50 kb inversion clade</taxon>
        <taxon>dalbergioids sensu lato</taxon>
        <taxon>Dalbergieae</taxon>
        <taxon>Pterocarpus clade</taxon>
        <taxon>Stylosanthes</taxon>
    </lineage>
</organism>
<evidence type="ECO:0000256" key="1">
    <source>
        <dbReference type="ARBA" id="ARBA00012452"/>
    </source>
</evidence>
<gene>
    <name evidence="7" type="primary">GSTU6_14</name>
    <name evidence="7" type="ORF">PIB30_090830</name>
</gene>
<sequence length="226" mass="25524">MAEKRSDLKLLSAWFSPMALRAKIALNIKGLEYENIEEDFNSKSDLLLRSNPVHKKIPVLIHGEKSICESSIIVQYIDEVWSNNGPAILPQHAYDRAIARFWVCYIDEKLFVCAKNIQDAGENEEKKKPHFDQLEEEMLVRLEEAFKRCSEGKPFFGGNNIGLIDIALGSFLPVLGLIEEINGRKVLVEDKFPGLANWATNFAVNSTVTGTFPKIDKLILFGKSLQ</sequence>
<dbReference type="PROSITE" id="PS50404">
    <property type="entry name" value="GST_NTER"/>
    <property type="match status" value="1"/>
</dbReference>
<dbReference type="PANTHER" id="PTHR11260:SF779">
    <property type="entry name" value="GLUTATHIONE TRANSFERASE"/>
    <property type="match status" value="1"/>
</dbReference>
<comment type="catalytic activity">
    <reaction evidence="3">
        <text>RX + glutathione = an S-substituted glutathione + a halide anion + H(+)</text>
        <dbReference type="Rhea" id="RHEA:16437"/>
        <dbReference type="ChEBI" id="CHEBI:15378"/>
        <dbReference type="ChEBI" id="CHEBI:16042"/>
        <dbReference type="ChEBI" id="CHEBI:17792"/>
        <dbReference type="ChEBI" id="CHEBI:57925"/>
        <dbReference type="ChEBI" id="CHEBI:90779"/>
        <dbReference type="EC" id="2.5.1.18"/>
    </reaction>
</comment>
<dbReference type="PROSITE" id="PS50405">
    <property type="entry name" value="GST_CTER"/>
    <property type="match status" value="1"/>
</dbReference>
<dbReference type="Proteomes" id="UP001341840">
    <property type="component" value="Unassembled WGS sequence"/>
</dbReference>
<dbReference type="SFLD" id="SFLDG01152">
    <property type="entry name" value="Main.3:_Omega-_and_Tau-like"/>
    <property type="match status" value="1"/>
</dbReference>
<dbReference type="Gene3D" id="1.20.1050.10">
    <property type="match status" value="1"/>
</dbReference>
<dbReference type="GO" id="GO:0004364">
    <property type="term" value="F:glutathione transferase activity"/>
    <property type="evidence" value="ECO:0007669"/>
    <property type="project" value="UniProtKB-EC"/>
</dbReference>
<dbReference type="InterPro" id="IPR010987">
    <property type="entry name" value="Glutathione-S-Trfase_C-like"/>
</dbReference>
<reference evidence="7 8" key="1">
    <citation type="journal article" date="2023" name="Plants (Basel)">
        <title>Bridging the Gap: Combining Genomics and Transcriptomics Approaches to Understand Stylosanthes scabra, an Orphan Legume from the Brazilian Caatinga.</title>
        <authorList>
            <person name="Ferreira-Neto J.R.C."/>
            <person name="da Silva M.D."/>
            <person name="Binneck E."/>
            <person name="de Melo N.F."/>
            <person name="da Silva R.H."/>
            <person name="de Melo A.L.T.M."/>
            <person name="Pandolfi V."/>
            <person name="Bustamante F.O."/>
            <person name="Brasileiro-Vidal A.C."/>
            <person name="Benko-Iseppon A.M."/>
        </authorList>
    </citation>
    <scope>NUCLEOTIDE SEQUENCE [LARGE SCALE GENOMIC DNA]</scope>
    <source>
        <tissue evidence="7">Leaves</tissue>
    </source>
</reference>
<evidence type="ECO:0000313" key="7">
    <source>
        <dbReference type="EMBL" id="MED6225145.1"/>
    </source>
</evidence>
<evidence type="ECO:0000256" key="4">
    <source>
        <dbReference type="RuleBase" id="RU003494"/>
    </source>
</evidence>
<accession>A0ABU6ZTB8</accession>
<dbReference type="SUPFAM" id="SSF47616">
    <property type="entry name" value="GST C-terminal domain-like"/>
    <property type="match status" value="1"/>
</dbReference>
<dbReference type="PANTHER" id="PTHR11260">
    <property type="entry name" value="GLUTATHIONE S-TRANSFERASE, GST, SUPERFAMILY, GST DOMAIN CONTAINING"/>
    <property type="match status" value="1"/>
</dbReference>
<name>A0ABU6ZTB8_9FABA</name>
<dbReference type="InterPro" id="IPR036249">
    <property type="entry name" value="Thioredoxin-like_sf"/>
</dbReference>
<dbReference type="InterPro" id="IPR040079">
    <property type="entry name" value="Glutathione_S-Trfase"/>
</dbReference>
<dbReference type="CDD" id="cd03058">
    <property type="entry name" value="GST_N_Tau"/>
    <property type="match status" value="1"/>
</dbReference>
<dbReference type="Pfam" id="PF00043">
    <property type="entry name" value="GST_C"/>
    <property type="match status" value="1"/>
</dbReference>
<dbReference type="SUPFAM" id="SSF52833">
    <property type="entry name" value="Thioredoxin-like"/>
    <property type="match status" value="1"/>
</dbReference>
<evidence type="ECO:0000256" key="2">
    <source>
        <dbReference type="ARBA" id="ARBA00022679"/>
    </source>
</evidence>
<evidence type="ECO:0000259" key="6">
    <source>
        <dbReference type="PROSITE" id="PS50405"/>
    </source>
</evidence>
<comment type="caution">
    <text evidence="7">The sequence shown here is derived from an EMBL/GenBank/DDBJ whole genome shotgun (WGS) entry which is preliminary data.</text>
</comment>
<keyword evidence="8" id="KW-1185">Reference proteome</keyword>
<dbReference type="SFLD" id="SFLDS00019">
    <property type="entry name" value="Glutathione_Transferase_(cytos"/>
    <property type="match status" value="1"/>
</dbReference>
<dbReference type="SFLD" id="SFLDG00358">
    <property type="entry name" value="Main_(cytGST)"/>
    <property type="match status" value="1"/>
</dbReference>
<dbReference type="InterPro" id="IPR045073">
    <property type="entry name" value="Omega/Tau-like"/>
</dbReference>
<dbReference type="InterPro" id="IPR045074">
    <property type="entry name" value="GST_C_Tau"/>
</dbReference>
<dbReference type="InterPro" id="IPR004045">
    <property type="entry name" value="Glutathione_S-Trfase_N"/>
</dbReference>
<dbReference type="EC" id="2.5.1.18" evidence="1"/>
<feature type="domain" description="GST N-terminal" evidence="5">
    <location>
        <begin position="6"/>
        <end position="85"/>
    </location>
</feature>
<dbReference type="Pfam" id="PF02798">
    <property type="entry name" value="GST_N"/>
    <property type="match status" value="1"/>
</dbReference>
<dbReference type="CDD" id="cd03185">
    <property type="entry name" value="GST_C_Tau"/>
    <property type="match status" value="1"/>
</dbReference>
<dbReference type="Gene3D" id="3.40.30.10">
    <property type="entry name" value="Glutaredoxin"/>
    <property type="match status" value="1"/>
</dbReference>
<proteinExistence type="inferred from homology"/>
<evidence type="ECO:0000259" key="5">
    <source>
        <dbReference type="PROSITE" id="PS50404"/>
    </source>
</evidence>
<dbReference type="EMBL" id="JASCZI010273638">
    <property type="protein sequence ID" value="MED6225145.1"/>
    <property type="molecule type" value="Genomic_DNA"/>
</dbReference>
<comment type="similarity">
    <text evidence="4">Belongs to the GST superfamily.</text>
</comment>
<evidence type="ECO:0000256" key="3">
    <source>
        <dbReference type="ARBA" id="ARBA00047960"/>
    </source>
</evidence>
<protein>
    <recommendedName>
        <fullName evidence="1">glutathione transferase</fullName>
        <ecNumber evidence="1">2.5.1.18</ecNumber>
    </recommendedName>
</protein>
<feature type="domain" description="GST C-terminal" evidence="6">
    <location>
        <begin position="92"/>
        <end position="226"/>
    </location>
</feature>